<evidence type="ECO:0000313" key="3">
    <source>
        <dbReference type="Proteomes" id="UP001652504"/>
    </source>
</evidence>
<evidence type="ECO:0000313" key="2">
    <source>
        <dbReference type="EMBL" id="MCV2885135.1"/>
    </source>
</evidence>
<feature type="signal peptide" evidence="1">
    <location>
        <begin position="1"/>
        <end position="26"/>
    </location>
</feature>
<organism evidence="2 3">
    <name type="scientific">Fluctibacter corallii</name>
    <dbReference type="NCBI Taxonomy" id="2984329"/>
    <lineage>
        <taxon>Bacteria</taxon>
        <taxon>Pseudomonadati</taxon>
        <taxon>Pseudomonadota</taxon>
        <taxon>Gammaproteobacteria</taxon>
        <taxon>Alteromonadales</taxon>
        <taxon>Alteromonadaceae</taxon>
        <taxon>Fluctibacter</taxon>
    </lineage>
</organism>
<dbReference type="Proteomes" id="UP001652504">
    <property type="component" value="Unassembled WGS sequence"/>
</dbReference>
<keyword evidence="3" id="KW-1185">Reference proteome</keyword>
<dbReference type="PANTHER" id="PTHR11102:SF160">
    <property type="entry name" value="ERAD-ASSOCIATED E3 UBIQUITIN-PROTEIN LIGASE COMPONENT HRD3"/>
    <property type="match status" value="1"/>
</dbReference>
<dbReference type="Pfam" id="PF08238">
    <property type="entry name" value="Sel1"/>
    <property type="match status" value="4"/>
</dbReference>
<protein>
    <submittedName>
        <fullName evidence="2">Sel1 repeat family protein</fullName>
    </submittedName>
</protein>
<evidence type="ECO:0000256" key="1">
    <source>
        <dbReference type="SAM" id="SignalP"/>
    </source>
</evidence>
<dbReference type="SUPFAM" id="SSF81901">
    <property type="entry name" value="HCP-like"/>
    <property type="match status" value="1"/>
</dbReference>
<gene>
    <name evidence="2" type="ORF">OE749_10570</name>
</gene>
<dbReference type="PANTHER" id="PTHR11102">
    <property type="entry name" value="SEL-1-LIKE PROTEIN"/>
    <property type="match status" value="1"/>
</dbReference>
<dbReference type="RefSeq" id="WP_263712426.1">
    <property type="nucleotide sequence ID" value="NZ_JAOWKX010000005.1"/>
</dbReference>
<accession>A0ABT3A8X5</accession>
<dbReference type="EMBL" id="JAOWKX010000005">
    <property type="protein sequence ID" value="MCV2885135.1"/>
    <property type="molecule type" value="Genomic_DNA"/>
</dbReference>
<dbReference type="Gene3D" id="1.25.40.10">
    <property type="entry name" value="Tetratricopeptide repeat domain"/>
    <property type="match status" value="1"/>
</dbReference>
<name>A0ABT3A8X5_9ALTE</name>
<dbReference type="InterPro" id="IPR011990">
    <property type="entry name" value="TPR-like_helical_dom_sf"/>
</dbReference>
<reference evidence="2 3" key="1">
    <citation type="submission" date="2022-10" db="EMBL/GenBank/DDBJ databases">
        <title>Aestuariibacter sp. AA17 isolated from Montipora capitata coral fragment.</title>
        <authorList>
            <person name="Emsley S.A."/>
            <person name="Pfannmuller K.M."/>
            <person name="Loughran R.M."/>
            <person name="Shlafstein M."/>
            <person name="Papke E."/>
            <person name="Saw J.H."/>
            <person name="Ushijima B."/>
            <person name="Videau P."/>
        </authorList>
    </citation>
    <scope>NUCLEOTIDE SEQUENCE [LARGE SCALE GENOMIC DNA]</scope>
    <source>
        <strain evidence="2 3">AA17</strain>
    </source>
</reference>
<proteinExistence type="predicted"/>
<keyword evidence="1" id="KW-0732">Signal</keyword>
<feature type="chain" id="PRO_5046979607" evidence="1">
    <location>
        <begin position="27"/>
        <end position="339"/>
    </location>
</feature>
<sequence length="339" mass="37788">MTLTFKKRQIAASFFLLVMMSTSVFGFEDWRQALHVAMQYQAEHEYEKAYNQLQKHANKGNGLAQFNLALHEELGWGREANIDNACEWFERAAKSGIPQAMKKAGDCALRAASNAPKAVSQDTAIAWYRAAMAEGIHGAGCSAGKLLIDSGVPKNINEGLALCTQAAEKGSTSAAVLLADLYYHGDLIEQNFPLALRLYQQANPQSNAHAAFQIAIMFDYGLAVPTDLRQSAYWYEVAASQGYQQAYLPLAALYWQLYLTSQQYKSTWLAKSYLWANTSQRLTDDNTADLTILIKRLNEAVPVTWQRALGKKIAEHLNTYHNPDVAMVENHEAEKQTPN</sequence>
<comment type="caution">
    <text evidence="2">The sequence shown here is derived from an EMBL/GenBank/DDBJ whole genome shotgun (WGS) entry which is preliminary data.</text>
</comment>
<dbReference type="InterPro" id="IPR006597">
    <property type="entry name" value="Sel1-like"/>
</dbReference>
<dbReference type="SMART" id="SM00671">
    <property type="entry name" value="SEL1"/>
    <property type="match status" value="4"/>
</dbReference>
<dbReference type="InterPro" id="IPR050767">
    <property type="entry name" value="Sel1_AlgK"/>
</dbReference>